<proteinExistence type="predicted"/>
<dbReference type="InterPro" id="IPR005940">
    <property type="entry name" value="Anthranilate_Pribosyl_Tfrase"/>
</dbReference>
<name>A2SI87_METPP</name>
<dbReference type="InterPro" id="IPR035902">
    <property type="entry name" value="Nuc_phospho_transferase"/>
</dbReference>
<evidence type="ECO:0000259" key="3">
    <source>
        <dbReference type="Pfam" id="PF02885"/>
    </source>
</evidence>
<dbReference type="GO" id="GO:0004048">
    <property type="term" value="F:anthranilate phosphoribosyltransferase activity"/>
    <property type="evidence" value="ECO:0007669"/>
    <property type="project" value="InterPro"/>
</dbReference>
<sequence>MGIAHYLKEIGRGKEGARSLTEAQARDLMNQVLDRTVSEAERGAFAIAMRIKGESTEELAGFTACAAERSLVLEADAMPVLLPSYNGARKLPNLTPLLALLLAQEGVPVLVHGPLHDPARVTTYELFESLGLPIARDAAGVHDAWARHEPVFVPTAVLCPALVPLLELRWVLGLRNPAHTVAKLLTPRGRACLRVVNYTHPEYAAAHTRFLQHTGAHALLMRGTEGEPVADARRLPKLDIFIAGTPRPELGRSAVEGVLAELPLLPRSSDAATTAVYIQAVVSGEKPVPGPLVEQVEVLVRAHAAMRQHEERTHERSA</sequence>
<organism evidence="4 5">
    <name type="scientific">Methylibium petroleiphilum (strain ATCC BAA-1232 / LMG 22953 / PM1)</name>
    <dbReference type="NCBI Taxonomy" id="420662"/>
    <lineage>
        <taxon>Bacteria</taxon>
        <taxon>Pseudomonadati</taxon>
        <taxon>Pseudomonadota</taxon>
        <taxon>Betaproteobacteria</taxon>
        <taxon>Burkholderiales</taxon>
        <taxon>Sphaerotilaceae</taxon>
        <taxon>Methylibium</taxon>
    </lineage>
</organism>
<dbReference type="NCBIfam" id="NF006005">
    <property type="entry name" value="PRK08136.1"/>
    <property type="match status" value="1"/>
</dbReference>
<accession>A2SI87</accession>
<dbReference type="Proteomes" id="UP000000366">
    <property type="component" value="Chromosome"/>
</dbReference>
<dbReference type="STRING" id="420662.Mpe_A2320"/>
<evidence type="ECO:0000256" key="1">
    <source>
        <dbReference type="ARBA" id="ARBA00022676"/>
    </source>
</evidence>
<protein>
    <submittedName>
        <fullName evidence="4">Putative anthranilate phosphoribosyltransferase protein</fullName>
    </submittedName>
</protein>
<evidence type="ECO:0000313" key="4">
    <source>
        <dbReference type="EMBL" id="ABM95276.1"/>
    </source>
</evidence>
<keyword evidence="1 4" id="KW-0328">Glycosyltransferase</keyword>
<evidence type="ECO:0000313" key="5">
    <source>
        <dbReference type="Proteomes" id="UP000000366"/>
    </source>
</evidence>
<feature type="domain" description="Glycosyl transferase family 3 N-terminal" evidence="3">
    <location>
        <begin position="5"/>
        <end position="68"/>
    </location>
</feature>
<dbReference type="PANTHER" id="PTHR43285:SF4">
    <property type="entry name" value="TRANSFERASE"/>
    <property type="match status" value="1"/>
</dbReference>
<dbReference type="InterPro" id="IPR036320">
    <property type="entry name" value="Glycosyl_Trfase_fam3_N_dom_sf"/>
</dbReference>
<dbReference type="Gene3D" id="1.20.970.10">
    <property type="entry name" value="Transferase, Pyrimidine Nucleoside Phosphorylase, Chain C"/>
    <property type="match status" value="1"/>
</dbReference>
<keyword evidence="2 4" id="KW-0808">Transferase</keyword>
<dbReference type="eggNOG" id="COG0547">
    <property type="taxonomic scope" value="Bacteria"/>
</dbReference>
<gene>
    <name evidence="4" type="ordered locus">Mpe_A2320</name>
</gene>
<dbReference type="GO" id="GO:0000162">
    <property type="term" value="P:L-tryptophan biosynthetic process"/>
    <property type="evidence" value="ECO:0007669"/>
    <property type="project" value="InterPro"/>
</dbReference>
<dbReference type="GO" id="GO:0005829">
    <property type="term" value="C:cytosol"/>
    <property type="evidence" value="ECO:0007669"/>
    <property type="project" value="TreeGrafter"/>
</dbReference>
<dbReference type="EMBL" id="CP000555">
    <property type="protein sequence ID" value="ABM95276.1"/>
    <property type="molecule type" value="Genomic_DNA"/>
</dbReference>
<dbReference type="RefSeq" id="WP_011829913.1">
    <property type="nucleotide sequence ID" value="NC_008825.1"/>
</dbReference>
<dbReference type="Pfam" id="PF02885">
    <property type="entry name" value="Glycos_trans_3N"/>
    <property type="match status" value="1"/>
</dbReference>
<dbReference type="Gene3D" id="3.40.1030.10">
    <property type="entry name" value="Nucleoside phosphorylase/phosphoribosyltransferase catalytic domain"/>
    <property type="match status" value="1"/>
</dbReference>
<dbReference type="PANTHER" id="PTHR43285">
    <property type="entry name" value="ANTHRANILATE PHOSPHORIBOSYLTRANSFERASE"/>
    <property type="match status" value="1"/>
</dbReference>
<evidence type="ECO:0000256" key="2">
    <source>
        <dbReference type="ARBA" id="ARBA00022679"/>
    </source>
</evidence>
<keyword evidence="5" id="KW-1185">Reference proteome</keyword>
<dbReference type="SUPFAM" id="SSF47648">
    <property type="entry name" value="Nucleoside phosphorylase/phosphoribosyltransferase N-terminal domain"/>
    <property type="match status" value="1"/>
</dbReference>
<dbReference type="InterPro" id="IPR017459">
    <property type="entry name" value="Glycosyl_Trfase_fam3_N_dom"/>
</dbReference>
<dbReference type="KEGG" id="mpt:Mpe_A2320"/>
<reference evidence="4 5" key="1">
    <citation type="journal article" date="2007" name="J. Bacteriol.">
        <title>Whole-genome analysis of the methyl tert-butyl ether-degrading beta-proteobacterium Methylibium petroleiphilum PM1.</title>
        <authorList>
            <person name="Kane S.R."/>
            <person name="Chakicherla A.Y."/>
            <person name="Chain P.S.G."/>
            <person name="Schmidt R."/>
            <person name="Shin M.W."/>
            <person name="Legler T.C."/>
            <person name="Scow K.M."/>
            <person name="Larimer F.W."/>
            <person name="Lucas S.M."/>
            <person name="Richardson P.M."/>
            <person name="Hristova K.R."/>
        </authorList>
    </citation>
    <scope>NUCLEOTIDE SEQUENCE [LARGE SCALE GENOMIC DNA]</scope>
    <source>
        <strain evidence="5">ATCC BAA-1232 / LMG 22953 / PM1</strain>
    </source>
</reference>
<dbReference type="SUPFAM" id="SSF52418">
    <property type="entry name" value="Nucleoside phosphorylase/phosphoribosyltransferase catalytic domain"/>
    <property type="match status" value="1"/>
</dbReference>
<dbReference type="HOGENOM" id="CLU_068658_0_0_4"/>
<dbReference type="AlphaFoldDB" id="A2SI87"/>